<feature type="domain" description="2EXR" evidence="1">
    <location>
        <begin position="6"/>
        <end position="118"/>
    </location>
</feature>
<evidence type="ECO:0000313" key="2">
    <source>
        <dbReference type="EMBL" id="OBS23380.1"/>
    </source>
</evidence>
<evidence type="ECO:0000313" key="3">
    <source>
        <dbReference type="Proteomes" id="UP000091967"/>
    </source>
</evidence>
<dbReference type="Proteomes" id="UP000091967">
    <property type="component" value="Unassembled WGS sequence"/>
</dbReference>
<proteinExistence type="predicted"/>
<gene>
    <name evidence="2" type="ORF">FPOA_03929</name>
</gene>
<keyword evidence="3" id="KW-1185">Reference proteome</keyword>
<dbReference type="PANTHER" id="PTHR35910">
    <property type="entry name" value="2EXR DOMAIN-CONTAINING PROTEIN"/>
    <property type="match status" value="1"/>
</dbReference>
<comment type="caution">
    <text evidence="2">The sequence shown here is derived from an EMBL/GenBank/DDBJ whole genome shotgun (WGS) entry which is preliminary data.</text>
</comment>
<name>A0A1B8ASA9_FUSPO</name>
<dbReference type="InterPro" id="IPR045518">
    <property type="entry name" value="2EXR"/>
</dbReference>
<organism evidence="2 3">
    <name type="scientific">Fusarium poae</name>
    <dbReference type="NCBI Taxonomy" id="36050"/>
    <lineage>
        <taxon>Eukaryota</taxon>
        <taxon>Fungi</taxon>
        <taxon>Dikarya</taxon>
        <taxon>Ascomycota</taxon>
        <taxon>Pezizomycotina</taxon>
        <taxon>Sordariomycetes</taxon>
        <taxon>Hypocreomycetidae</taxon>
        <taxon>Hypocreales</taxon>
        <taxon>Nectriaceae</taxon>
        <taxon>Fusarium</taxon>
    </lineage>
</organism>
<dbReference type="Pfam" id="PF20150">
    <property type="entry name" value="2EXR"/>
    <property type="match status" value="1"/>
</dbReference>
<sequence length="211" mass="24541">MACQTFECFGKLPPEIRIQIYLLATPPRAVSLGLVTIPYDEWLRGYCKRGRSQPGSIWTKQLWNYDSQSDLLGSITQIPALLHTCKESREELINHGYELTFATSRGPRTWFNYRQDALCLPFALWTCPQIRHTFCLHGQRSDERLYVALSRSDKKKLRWVVESTACQRRQQDVFTGREDMSKDGQTSAPFLATDQLSWWHRAVKHSNYQGH</sequence>
<reference evidence="2 3" key="1">
    <citation type="submission" date="2016-06" db="EMBL/GenBank/DDBJ databases">
        <title>Living apart together: crosstalk between the core and supernumerary genomes in a fungal plant pathogen.</title>
        <authorList>
            <person name="Vanheule A."/>
            <person name="Audenaert K."/>
            <person name="Warris S."/>
            <person name="Van De Geest H."/>
            <person name="Schijlen E."/>
            <person name="Hofte M."/>
            <person name="De Saeger S."/>
            <person name="Haesaert G."/>
            <person name="Waalwijk C."/>
            <person name="Van Der Lee T."/>
        </authorList>
    </citation>
    <scope>NUCLEOTIDE SEQUENCE [LARGE SCALE GENOMIC DNA]</scope>
    <source>
        <strain evidence="2 3">2516</strain>
    </source>
</reference>
<dbReference type="EMBL" id="LYXU01000002">
    <property type="protein sequence ID" value="OBS23380.1"/>
    <property type="molecule type" value="Genomic_DNA"/>
</dbReference>
<protein>
    <recommendedName>
        <fullName evidence="1">2EXR domain-containing protein</fullName>
    </recommendedName>
</protein>
<dbReference type="PANTHER" id="PTHR35910:SF6">
    <property type="entry name" value="2EXR DOMAIN-CONTAINING PROTEIN"/>
    <property type="match status" value="1"/>
</dbReference>
<dbReference type="AlphaFoldDB" id="A0A1B8ASA9"/>
<accession>A0A1B8ASA9</accession>
<evidence type="ECO:0000259" key="1">
    <source>
        <dbReference type="Pfam" id="PF20150"/>
    </source>
</evidence>